<protein>
    <submittedName>
        <fullName evidence="1">Terminase large subunit</fullName>
    </submittedName>
</protein>
<dbReference type="EMBL" id="JABFJW010000788">
    <property type="protein sequence ID" value="NOK15347.1"/>
    <property type="molecule type" value="Genomic_DNA"/>
</dbReference>
<name>A0A7Y4K3P1_9BACT</name>
<accession>A0A7Y4K3P1</accession>
<evidence type="ECO:0000313" key="2">
    <source>
        <dbReference type="Proteomes" id="UP000528460"/>
    </source>
</evidence>
<dbReference type="InterPro" id="IPR005021">
    <property type="entry name" value="Terminase_largesu-like"/>
</dbReference>
<sequence length="116" mass="13737">MNYILEYWNKIQSGEIAACRRLKQQYQKLVDELQNPRDPWVFDLEKATRPIEFIEKFCKHSKSKWIGKPVTLELFQKAKIQAVYGFVHKETGFRRCREVFTLVGRKNGKSTEKPAT</sequence>
<dbReference type="Proteomes" id="UP000528460">
    <property type="component" value="Unassembled WGS sequence"/>
</dbReference>
<dbReference type="PANTHER" id="PTHR41287">
    <property type="match status" value="1"/>
</dbReference>
<reference evidence="1 2" key="1">
    <citation type="submission" date="2020-05" db="EMBL/GenBank/DDBJ databases">
        <authorList>
            <person name="Whitworth D."/>
        </authorList>
    </citation>
    <scope>NUCLEOTIDE SEQUENCE [LARGE SCALE GENOMIC DNA]</scope>
    <source>
        <strain evidence="1 2">CA046A</strain>
    </source>
</reference>
<gene>
    <name evidence="1" type="ORF">HNS30_40745</name>
</gene>
<organism evidence="1 2">
    <name type="scientific">Corallococcus exercitus</name>
    <dbReference type="NCBI Taxonomy" id="2316736"/>
    <lineage>
        <taxon>Bacteria</taxon>
        <taxon>Pseudomonadati</taxon>
        <taxon>Myxococcota</taxon>
        <taxon>Myxococcia</taxon>
        <taxon>Myxococcales</taxon>
        <taxon>Cystobacterineae</taxon>
        <taxon>Myxococcaceae</taxon>
        <taxon>Corallococcus</taxon>
    </lineage>
</organism>
<feature type="non-terminal residue" evidence="1">
    <location>
        <position position="116"/>
    </location>
</feature>
<proteinExistence type="predicted"/>
<comment type="caution">
    <text evidence="1">The sequence shown here is derived from an EMBL/GenBank/DDBJ whole genome shotgun (WGS) entry which is preliminary data.</text>
</comment>
<dbReference type="AlphaFoldDB" id="A0A7Y4K3P1"/>
<dbReference type="PANTHER" id="PTHR41287:SF1">
    <property type="entry name" value="PROTEIN YMFN"/>
    <property type="match status" value="1"/>
</dbReference>
<evidence type="ECO:0000313" key="1">
    <source>
        <dbReference type="EMBL" id="NOK15347.1"/>
    </source>
</evidence>